<dbReference type="STRING" id="75743.A0A401PMA9"/>
<evidence type="ECO:0000256" key="3">
    <source>
        <dbReference type="ARBA" id="ARBA00022692"/>
    </source>
</evidence>
<feature type="domain" description="Fibronectin type-III" evidence="13">
    <location>
        <begin position="511"/>
        <end position="604"/>
    </location>
</feature>
<dbReference type="AlphaFoldDB" id="A0A401PMA9"/>
<dbReference type="FunFam" id="2.60.40.10:FF:000465">
    <property type="entry name" value="Granulocyte colony-stimulating factor receptor"/>
    <property type="match status" value="1"/>
</dbReference>
<evidence type="ECO:0000313" key="14">
    <source>
        <dbReference type="EMBL" id="GCB74282.1"/>
    </source>
</evidence>
<dbReference type="OrthoDB" id="9928421at2759"/>
<sequence>MNNHSNLMSTGVGETDGVVTEHLFEGVFLEESFERKKRFKQANKLRKELSIKILKLLSHSKRFLLPNKRILQDVSAGERDTHLVVPVNMGYRRNCVIWVTCLQFSVCLCSGPPEKPTNLSCVTYYDKNMTCWWNPGHGTLVPTTYQLNLFIPSLNLQNCIPELPKNSCTIYYPNIRYYVDYTIWVEAKNNFGKTDSDHIVLDAMDSVKPEPIFITSVQPGHGSSRALVVKWENPGKLPIIFPLKYHLRYRMAGTLDWIQIRPEEILPHREDFTIKGLKPFTKYIVAICCMGQGGKGYWSDWSSEKSGTTSEDQPAQGPDLWIVNKNPNSQSRPVLIMWKELSTSDANGIILGYQLQIKERKSQTVAWINSMDLEYSRVLSGESYMITIAAYNSVGNSPESKLIVPPANPEELPPVLQVHAAPHNEQLMVEWKAPNTTVNRYIVEWCVAESDSNQCSGPVHWMNEPNSTEKAFVDENIVPFKRYKITVYPVYNEGPGTQLSIKAYLQQDSPARGPFVHLKKTGKTEAKLEWDEIPVNKQRGFITNYTIFYKRAGGNESYETVGPASRKYTLLNLRSNTLYQVNVMASTAKGGTNGTVITFKTLIFAKWETAAIISSTCLVSLSIAILMLLVYFKNKIRTKSCQTLPDPADSHPYVNSLKHQTQHRLDAENLEKAWEKVSTTGQQQQSGDKNESRRICSGSAEDPTIMGSNSGQQTPTLVLRSNSTCLLLGPEETS</sequence>
<proteinExistence type="inferred from homology"/>
<evidence type="ECO:0000256" key="1">
    <source>
        <dbReference type="ARBA" id="ARBA00004479"/>
    </source>
</evidence>
<organism evidence="14 15">
    <name type="scientific">Scyliorhinus torazame</name>
    <name type="common">Cloudy catshark</name>
    <name type="synonym">Catulus torazame</name>
    <dbReference type="NCBI Taxonomy" id="75743"/>
    <lineage>
        <taxon>Eukaryota</taxon>
        <taxon>Metazoa</taxon>
        <taxon>Chordata</taxon>
        <taxon>Craniata</taxon>
        <taxon>Vertebrata</taxon>
        <taxon>Chondrichthyes</taxon>
        <taxon>Elasmobranchii</taxon>
        <taxon>Galeomorphii</taxon>
        <taxon>Galeoidea</taxon>
        <taxon>Carcharhiniformes</taxon>
        <taxon>Scyliorhinidae</taxon>
        <taxon>Scyliorhinus</taxon>
    </lineage>
</organism>
<feature type="domain" description="Fibronectin type-III" evidence="13">
    <location>
        <begin position="208"/>
        <end position="312"/>
    </location>
</feature>
<dbReference type="InterPro" id="IPR003529">
    <property type="entry name" value="Hematopoietin_rcpt_Gp130_CS"/>
</dbReference>
<dbReference type="PANTHER" id="PTHR48423">
    <property type="entry name" value="INTERLEUKIN-27 RECEPTOR SUBUNIT ALPHA"/>
    <property type="match status" value="1"/>
</dbReference>
<dbReference type="PROSITE" id="PS50853">
    <property type="entry name" value="FN3"/>
    <property type="match status" value="4"/>
</dbReference>
<evidence type="ECO:0000256" key="4">
    <source>
        <dbReference type="ARBA" id="ARBA00022729"/>
    </source>
</evidence>
<evidence type="ECO:0000256" key="6">
    <source>
        <dbReference type="ARBA" id="ARBA00022989"/>
    </source>
</evidence>
<comment type="similarity">
    <text evidence="2">Belongs to the type I cytokine receptor family. Type 2 subfamily.</text>
</comment>
<accession>A0A401PMA9</accession>
<feature type="region of interest" description="Disordered" evidence="11">
    <location>
        <begin position="300"/>
        <end position="319"/>
    </location>
</feature>
<comment type="subcellular location">
    <subcellularLocation>
        <location evidence="1">Membrane</location>
        <topology evidence="1">Single-pass type I membrane protein</topology>
    </subcellularLocation>
</comment>
<dbReference type="InterPro" id="IPR052672">
    <property type="entry name" value="Type1_Cytokine_Rcpt_Type2"/>
</dbReference>
<dbReference type="CDD" id="cd00063">
    <property type="entry name" value="FN3"/>
    <property type="match status" value="4"/>
</dbReference>
<dbReference type="SMART" id="SM00060">
    <property type="entry name" value="FN3"/>
    <property type="match status" value="5"/>
</dbReference>
<keyword evidence="6 12" id="KW-1133">Transmembrane helix</keyword>
<dbReference type="InterPro" id="IPR036116">
    <property type="entry name" value="FN3_sf"/>
</dbReference>
<evidence type="ECO:0000256" key="11">
    <source>
        <dbReference type="SAM" id="MobiDB-lite"/>
    </source>
</evidence>
<reference evidence="14 15" key="1">
    <citation type="journal article" date="2018" name="Nat. Ecol. Evol.">
        <title>Shark genomes provide insights into elasmobranch evolution and the origin of vertebrates.</title>
        <authorList>
            <person name="Hara Y"/>
            <person name="Yamaguchi K"/>
            <person name="Onimaru K"/>
            <person name="Kadota M"/>
            <person name="Koyanagi M"/>
            <person name="Keeley SD"/>
            <person name="Tatsumi K"/>
            <person name="Tanaka K"/>
            <person name="Motone F"/>
            <person name="Kageyama Y"/>
            <person name="Nozu R"/>
            <person name="Adachi N"/>
            <person name="Nishimura O"/>
            <person name="Nakagawa R"/>
            <person name="Tanegashima C"/>
            <person name="Kiyatake I"/>
            <person name="Matsumoto R"/>
            <person name="Murakumo K"/>
            <person name="Nishida K"/>
            <person name="Terakita A"/>
            <person name="Kuratani S"/>
            <person name="Sato K"/>
            <person name="Hyodo S Kuraku.S."/>
        </authorList>
    </citation>
    <scope>NUCLEOTIDE SEQUENCE [LARGE SCALE GENOMIC DNA]</scope>
</reference>
<dbReference type="Pfam" id="PF00041">
    <property type="entry name" value="fn3"/>
    <property type="match status" value="2"/>
</dbReference>
<dbReference type="SUPFAM" id="SSF49265">
    <property type="entry name" value="Fibronectin type III"/>
    <property type="match status" value="3"/>
</dbReference>
<dbReference type="InterPro" id="IPR003961">
    <property type="entry name" value="FN3_dom"/>
</dbReference>
<dbReference type="InterPro" id="IPR013783">
    <property type="entry name" value="Ig-like_fold"/>
</dbReference>
<evidence type="ECO:0000256" key="9">
    <source>
        <dbReference type="ARBA" id="ARBA00023170"/>
    </source>
</evidence>
<evidence type="ECO:0000256" key="8">
    <source>
        <dbReference type="ARBA" id="ARBA00023157"/>
    </source>
</evidence>
<keyword evidence="9" id="KW-0675">Receptor</keyword>
<feature type="compositionally biased region" description="Polar residues" evidence="11">
    <location>
        <begin position="300"/>
        <end position="313"/>
    </location>
</feature>
<feature type="domain" description="Fibronectin type-III" evidence="13">
    <location>
        <begin position="405"/>
        <end position="510"/>
    </location>
</feature>
<evidence type="ECO:0000256" key="2">
    <source>
        <dbReference type="ARBA" id="ARBA00008921"/>
    </source>
</evidence>
<dbReference type="PROSITE" id="PS01353">
    <property type="entry name" value="HEMATOPO_REC_L_F2"/>
    <property type="match status" value="1"/>
</dbReference>
<dbReference type="Proteomes" id="UP000288216">
    <property type="component" value="Unassembled WGS sequence"/>
</dbReference>
<evidence type="ECO:0000259" key="13">
    <source>
        <dbReference type="PROSITE" id="PS50853"/>
    </source>
</evidence>
<keyword evidence="7 12" id="KW-0472">Membrane</keyword>
<dbReference type="InterPro" id="IPR015152">
    <property type="entry name" value="Growth/epo_recpt_lig-bind"/>
</dbReference>
<keyword evidence="10" id="KW-0325">Glycoprotein</keyword>
<gene>
    <name evidence="14" type="ORF">scyTo_0003371</name>
</gene>
<dbReference type="GO" id="GO:0005886">
    <property type="term" value="C:plasma membrane"/>
    <property type="evidence" value="ECO:0007669"/>
    <property type="project" value="UniProtKB-ARBA"/>
</dbReference>
<evidence type="ECO:0000256" key="7">
    <source>
        <dbReference type="ARBA" id="ARBA00023136"/>
    </source>
</evidence>
<feature type="compositionally biased region" description="Polar residues" evidence="11">
    <location>
        <begin position="706"/>
        <end position="715"/>
    </location>
</feature>
<feature type="transmembrane region" description="Helical" evidence="12">
    <location>
        <begin position="610"/>
        <end position="632"/>
    </location>
</feature>
<dbReference type="Pfam" id="PF09067">
    <property type="entry name" value="EpoR_lig-bind"/>
    <property type="match status" value="1"/>
</dbReference>
<keyword evidence="8" id="KW-1015">Disulfide bond</keyword>
<protein>
    <recommendedName>
        <fullName evidence="13">Fibronectin type-III domain-containing protein</fullName>
    </recommendedName>
</protein>
<feature type="region of interest" description="Disordered" evidence="11">
    <location>
        <begin position="675"/>
        <end position="715"/>
    </location>
</feature>
<evidence type="ECO:0000256" key="5">
    <source>
        <dbReference type="ARBA" id="ARBA00022737"/>
    </source>
</evidence>
<dbReference type="Gene3D" id="2.60.40.10">
    <property type="entry name" value="Immunoglobulins"/>
    <property type="match status" value="5"/>
</dbReference>
<feature type="compositionally biased region" description="Polar residues" evidence="11">
    <location>
        <begin position="677"/>
        <end position="687"/>
    </location>
</feature>
<keyword evidence="5" id="KW-0677">Repeat</keyword>
<comment type="caution">
    <text evidence="14">The sequence shown here is derived from an EMBL/GenBank/DDBJ whole genome shotgun (WGS) entry which is preliminary data.</text>
</comment>
<name>A0A401PMA9_SCYTO</name>
<keyword evidence="15" id="KW-1185">Reference proteome</keyword>
<dbReference type="EMBL" id="BFAA01000908">
    <property type="protein sequence ID" value="GCB74282.1"/>
    <property type="molecule type" value="Genomic_DNA"/>
</dbReference>
<dbReference type="PANTHER" id="PTHR48423:SF1">
    <property type="entry name" value="INTERLEUKIN-27 RECEPTOR SUBUNIT ALPHA"/>
    <property type="match status" value="1"/>
</dbReference>
<keyword evidence="3 12" id="KW-0812">Transmembrane</keyword>
<keyword evidence="4" id="KW-0732">Signal</keyword>
<dbReference type="OMA" id="LIMWKEL"/>
<evidence type="ECO:0000256" key="10">
    <source>
        <dbReference type="ARBA" id="ARBA00023180"/>
    </source>
</evidence>
<dbReference type="FunFam" id="2.60.40.10:FF:000542">
    <property type="entry name" value="Interleukin-6 receptor subunit beta"/>
    <property type="match status" value="1"/>
</dbReference>
<evidence type="ECO:0000313" key="15">
    <source>
        <dbReference type="Proteomes" id="UP000288216"/>
    </source>
</evidence>
<evidence type="ECO:0000256" key="12">
    <source>
        <dbReference type="SAM" id="Phobius"/>
    </source>
</evidence>
<feature type="domain" description="Fibronectin type-III" evidence="13">
    <location>
        <begin position="112"/>
        <end position="206"/>
    </location>
</feature>
<dbReference type="GO" id="GO:0004896">
    <property type="term" value="F:cytokine receptor activity"/>
    <property type="evidence" value="ECO:0007669"/>
    <property type="project" value="InterPro"/>
</dbReference>